<dbReference type="Gene3D" id="2.10.90.10">
    <property type="entry name" value="Cystine-knot cytokines"/>
    <property type="match status" value="1"/>
</dbReference>
<evidence type="ECO:0000256" key="1">
    <source>
        <dbReference type="ARBA" id="ARBA00004613"/>
    </source>
</evidence>
<evidence type="ECO:0000313" key="6">
    <source>
        <dbReference type="EMBL" id="KAK0040017.1"/>
    </source>
</evidence>
<dbReference type="EMBL" id="JASAOG010000364">
    <property type="protein sequence ID" value="KAK0040017.1"/>
    <property type="molecule type" value="Genomic_DNA"/>
</dbReference>
<dbReference type="GO" id="GO:0005576">
    <property type="term" value="C:extracellular region"/>
    <property type="evidence" value="ECO:0007669"/>
    <property type="project" value="UniProtKB-SubCell"/>
</dbReference>
<comment type="similarity">
    <text evidence="2">Belongs to the IL-17 family.</text>
</comment>
<dbReference type="Pfam" id="PF06083">
    <property type="entry name" value="IL17"/>
    <property type="match status" value="1"/>
</dbReference>
<name>A0AAD8APE0_BIOPF</name>
<dbReference type="InterPro" id="IPR029034">
    <property type="entry name" value="Cystine-knot_cytokine"/>
</dbReference>
<evidence type="ECO:0008006" key="8">
    <source>
        <dbReference type="Google" id="ProtNLM"/>
    </source>
</evidence>
<evidence type="ECO:0000256" key="3">
    <source>
        <dbReference type="ARBA" id="ARBA00022525"/>
    </source>
</evidence>
<evidence type="ECO:0000256" key="2">
    <source>
        <dbReference type="ARBA" id="ARBA00007236"/>
    </source>
</evidence>
<dbReference type="GO" id="GO:0005125">
    <property type="term" value="F:cytokine activity"/>
    <property type="evidence" value="ECO:0007669"/>
    <property type="project" value="InterPro"/>
</dbReference>
<reference evidence="6" key="2">
    <citation type="submission" date="2023-04" db="EMBL/GenBank/DDBJ databases">
        <authorList>
            <person name="Bu L."/>
            <person name="Lu L."/>
            <person name="Laidemitt M.R."/>
            <person name="Zhang S.M."/>
            <person name="Mutuku M."/>
            <person name="Mkoji G."/>
            <person name="Steinauer M."/>
            <person name="Loker E.S."/>
        </authorList>
    </citation>
    <scope>NUCLEOTIDE SEQUENCE</scope>
    <source>
        <strain evidence="6">KasaAsao</strain>
        <tissue evidence="6">Whole Snail</tissue>
    </source>
</reference>
<feature type="chain" id="PRO_5042236793" description="CTCK domain-containing protein" evidence="5">
    <location>
        <begin position="21"/>
        <end position="224"/>
    </location>
</feature>
<reference evidence="6" key="1">
    <citation type="journal article" date="2023" name="PLoS Negl. Trop. Dis.">
        <title>A genome sequence for Biomphalaria pfeifferi, the major vector snail for the human-infecting parasite Schistosoma mansoni.</title>
        <authorList>
            <person name="Bu L."/>
            <person name="Lu L."/>
            <person name="Laidemitt M.R."/>
            <person name="Zhang S.M."/>
            <person name="Mutuku M."/>
            <person name="Mkoji G."/>
            <person name="Steinauer M."/>
            <person name="Loker E.S."/>
        </authorList>
    </citation>
    <scope>NUCLEOTIDE SEQUENCE</scope>
    <source>
        <strain evidence="6">KasaAsao</strain>
    </source>
</reference>
<organism evidence="6 7">
    <name type="scientific">Biomphalaria pfeifferi</name>
    <name type="common">Bloodfluke planorb</name>
    <name type="synonym">Freshwater snail</name>
    <dbReference type="NCBI Taxonomy" id="112525"/>
    <lineage>
        <taxon>Eukaryota</taxon>
        <taxon>Metazoa</taxon>
        <taxon>Spiralia</taxon>
        <taxon>Lophotrochozoa</taxon>
        <taxon>Mollusca</taxon>
        <taxon>Gastropoda</taxon>
        <taxon>Heterobranchia</taxon>
        <taxon>Euthyneura</taxon>
        <taxon>Panpulmonata</taxon>
        <taxon>Hygrophila</taxon>
        <taxon>Lymnaeoidea</taxon>
        <taxon>Planorbidae</taxon>
        <taxon>Biomphalaria</taxon>
    </lineage>
</organism>
<dbReference type="InterPro" id="IPR010345">
    <property type="entry name" value="IL-17_fam"/>
</dbReference>
<comment type="subcellular location">
    <subcellularLocation>
        <location evidence="1">Secreted</location>
    </subcellularLocation>
</comment>
<dbReference type="SUPFAM" id="SSF57501">
    <property type="entry name" value="Cystine-knot cytokines"/>
    <property type="match status" value="1"/>
</dbReference>
<dbReference type="AlphaFoldDB" id="A0AAD8APE0"/>
<comment type="caution">
    <text evidence="6">The sequence shown here is derived from an EMBL/GenBank/DDBJ whole genome shotgun (WGS) entry which is preliminary data.</text>
</comment>
<keyword evidence="3" id="KW-0964">Secreted</keyword>
<feature type="signal peptide" evidence="5">
    <location>
        <begin position="1"/>
        <end position="20"/>
    </location>
</feature>
<protein>
    <recommendedName>
        <fullName evidence="8">CTCK domain-containing protein</fullName>
    </recommendedName>
</protein>
<gene>
    <name evidence="6" type="ORF">Bpfe_030551</name>
</gene>
<keyword evidence="7" id="KW-1185">Reference proteome</keyword>
<sequence>MDSLIVICTTVLASLQCNSATPILNFDVQWSWKGTETYANSVVTLASKTNVQSANGVEEKKNFLARDKRDVVNCPVPSNWPTLISELNSVLNATTSLALFPQPWIYTAAPTDQPTTCPSQTGSWWPGSSNNLRSTCPWIYKQVDLGESFYPRYVLDADCLCNSCVNANVMGCQKLRQNVTVFRRGACKDGLAVMAQVKYSITVGCYCTSSVVQTSLGSGPTSTQ</sequence>
<dbReference type="Proteomes" id="UP001233172">
    <property type="component" value="Unassembled WGS sequence"/>
</dbReference>
<keyword evidence="4 5" id="KW-0732">Signal</keyword>
<evidence type="ECO:0000313" key="7">
    <source>
        <dbReference type="Proteomes" id="UP001233172"/>
    </source>
</evidence>
<accession>A0AAD8APE0</accession>
<evidence type="ECO:0000256" key="5">
    <source>
        <dbReference type="SAM" id="SignalP"/>
    </source>
</evidence>
<proteinExistence type="inferred from homology"/>
<evidence type="ECO:0000256" key="4">
    <source>
        <dbReference type="ARBA" id="ARBA00022729"/>
    </source>
</evidence>